<gene>
    <name evidence="2" type="ORF">D3H55_18060</name>
</gene>
<proteinExistence type="predicted"/>
<dbReference type="Proteomes" id="UP000265801">
    <property type="component" value="Unassembled WGS sequence"/>
</dbReference>
<dbReference type="AlphaFoldDB" id="A0A3A1QV10"/>
<evidence type="ECO:0000313" key="2">
    <source>
        <dbReference type="EMBL" id="RIW29683.1"/>
    </source>
</evidence>
<dbReference type="EMBL" id="QXIR01000030">
    <property type="protein sequence ID" value="RIW29683.1"/>
    <property type="molecule type" value="Genomic_DNA"/>
</dbReference>
<feature type="transmembrane region" description="Helical" evidence="1">
    <location>
        <begin position="47"/>
        <end position="66"/>
    </location>
</feature>
<evidence type="ECO:0000313" key="3">
    <source>
        <dbReference type="Proteomes" id="UP000265801"/>
    </source>
</evidence>
<accession>A0A3A1QV10</accession>
<dbReference type="NCBIfam" id="TIGR02867">
    <property type="entry name" value="spore_II_P"/>
    <property type="match status" value="1"/>
</dbReference>
<protein>
    <recommendedName>
        <fullName evidence="4">Stage II sporulation protein P</fullName>
    </recommendedName>
</protein>
<dbReference type="RefSeq" id="WP_119548713.1">
    <property type="nucleotide sequence ID" value="NZ_QXIR01000030.1"/>
</dbReference>
<keyword evidence="1" id="KW-0812">Transmembrane</keyword>
<dbReference type="Pfam" id="PF07454">
    <property type="entry name" value="SpoIIP"/>
    <property type="match status" value="1"/>
</dbReference>
<reference evidence="2 3" key="1">
    <citation type="submission" date="2018-09" db="EMBL/GenBank/DDBJ databases">
        <title>Bacillus saliacetes sp. nov., isolated from Thai shrimp paste (Ka-pi).</title>
        <authorList>
            <person name="Daroonpunt R."/>
            <person name="Tanasupawat S."/>
            <person name="Yiamsombut S."/>
        </authorList>
    </citation>
    <scope>NUCLEOTIDE SEQUENCE [LARGE SCALE GENOMIC DNA]</scope>
    <source>
        <strain evidence="2 3">SKP7-4</strain>
    </source>
</reference>
<keyword evidence="1" id="KW-1133">Transmembrane helix</keyword>
<name>A0A3A1QV10_9BACI</name>
<sequence length="299" mass="34625">MHKNQELLSHLKHSKEFLPSKDFNQKTLSMLVDEEAKYLRKKRVYRYSYLSFSLMTSIALICWLSFGNLHSNIQDIMSTLPSTTSSSIKETEIYIYHTHSRESFIPELNNITNAEQAHNKKRNISLVGQHLAKTLKESGIKVKHEYLDFITELEDKNLDYESSYDMSRPYVTEMVKQNSDSLKMVLDVHRDSQPRNVTTFEYQGESLGRVAFFVSSNIKNFEEVKQFAEKVHQSLERKLPGMSRGVFIKNNSPVQSTYNQDLFNHSLSVNIGGVENTLDEEFRTADILAEVLNDLHLED</sequence>
<keyword evidence="3" id="KW-1185">Reference proteome</keyword>
<dbReference type="OrthoDB" id="1633470at2"/>
<dbReference type="InterPro" id="IPR010897">
    <property type="entry name" value="Spore_II_P"/>
</dbReference>
<keyword evidence="1" id="KW-0472">Membrane</keyword>
<evidence type="ECO:0008006" key="4">
    <source>
        <dbReference type="Google" id="ProtNLM"/>
    </source>
</evidence>
<organism evidence="2 3">
    <name type="scientific">Bacillus salacetis</name>
    <dbReference type="NCBI Taxonomy" id="2315464"/>
    <lineage>
        <taxon>Bacteria</taxon>
        <taxon>Bacillati</taxon>
        <taxon>Bacillota</taxon>
        <taxon>Bacilli</taxon>
        <taxon>Bacillales</taxon>
        <taxon>Bacillaceae</taxon>
        <taxon>Bacillus</taxon>
    </lineage>
</organism>
<comment type="caution">
    <text evidence="2">The sequence shown here is derived from an EMBL/GenBank/DDBJ whole genome shotgun (WGS) entry which is preliminary data.</text>
</comment>
<evidence type="ECO:0000256" key="1">
    <source>
        <dbReference type="SAM" id="Phobius"/>
    </source>
</evidence>